<dbReference type="AlphaFoldDB" id="A0A6A1WM08"/>
<evidence type="ECO:0000313" key="2">
    <source>
        <dbReference type="Proteomes" id="UP000516437"/>
    </source>
</evidence>
<evidence type="ECO:0000313" key="1">
    <source>
        <dbReference type="EMBL" id="KAB1226261.1"/>
    </source>
</evidence>
<comment type="caution">
    <text evidence="1">The sequence shown here is derived from an EMBL/GenBank/DDBJ whole genome shotgun (WGS) entry which is preliminary data.</text>
</comment>
<reference evidence="1 2" key="1">
    <citation type="journal article" date="2019" name="Plant Biotechnol. J.">
        <title>The red bayberry genome and genetic basis of sex determination.</title>
        <authorList>
            <person name="Jia H.M."/>
            <person name="Jia H.J."/>
            <person name="Cai Q.L."/>
            <person name="Wang Y."/>
            <person name="Zhao H.B."/>
            <person name="Yang W.F."/>
            <person name="Wang G.Y."/>
            <person name="Li Y.H."/>
            <person name="Zhan D.L."/>
            <person name="Shen Y.T."/>
            <person name="Niu Q.F."/>
            <person name="Chang L."/>
            <person name="Qiu J."/>
            <person name="Zhao L."/>
            <person name="Xie H.B."/>
            <person name="Fu W.Y."/>
            <person name="Jin J."/>
            <person name="Li X.W."/>
            <person name="Jiao Y."/>
            <person name="Zhou C.C."/>
            <person name="Tu T."/>
            <person name="Chai C.Y."/>
            <person name="Gao J.L."/>
            <person name="Fan L.J."/>
            <person name="van de Weg E."/>
            <person name="Wang J.Y."/>
            <person name="Gao Z.S."/>
        </authorList>
    </citation>
    <scope>NUCLEOTIDE SEQUENCE [LARGE SCALE GENOMIC DNA]</scope>
    <source>
        <tissue evidence="1">Leaves</tissue>
    </source>
</reference>
<proteinExistence type="predicted"/>
<sequence>MKPSREDIFHTLQGRDVVVVESFVCQNEMTPFWHIMHLIFTYNIKLRAHKTDCPIMRGKLMLIATRGLIADLRLYIFMTLQSKAKTPSSFGMLKEEVTTIRKDLTTIQERMLDLKQFMTTTPAQLRMLTKRMDNVEELLEKIL</sequence>
<name>A0A6A1WM08_9ROSI</name>
<dbReference type="EMBL" id="RXIC02000019">
    <property type="protein sequence ID" value="KAB1226261.1"/>
    <property type="molecule type" value="Genomic_DNA"/>
</dbReference>
<gene>
    <name evidence="1" type="ORF">CJ030_MR1G019572</name>
</gene>
<keyword evidence="2" id="KW-1185">Reference proteome</keyword>
<organism evidence="1 2">
    <name type="scientific">Morella rubra</name>
    <name type="common">Chinese bayberry</name>
    <dbReference type="NCBI Taxonomy" id="262757"/>
    <lineage>
        <taxon>Eukaryota</taxon>
        <taxon>Viridiplantae</taxon>
        <taxon>Streptophyta</taxon>
        <taxon>Embryophyta</taxon>
        <taxon>Tracheophyta</taxon>
        <taxon>Spermatophyta</taxon>
        <taxon>Magnoliopsida</taxon>
        <taxon>eudicotyledons</taxon>
        <taxon>Gunneridae</taxon>
        <taxon>Pentapetalae</taxon>
        <taxon>rosids</taxon>
        <taxon>fabids</taxon>
        <taxon>Fagales</taxon>
        <taxon>Myricaceae</taxon>
        <taxon>Morella</taxon>
    </lineage>
</organism>
<accession>A0A6A1WM08</accession>
<protein>
    <submittedName>
        <fullName evidence="1">Uncharacterized protein</fullName>
    </submittedName>
</protein>
<dbReference type="Proteomes" id="UP000516437">
    <property type="component" value="Chromosome 1"/>
</dbReference>